<dbReference type="GO" id="GO:0016020">
    <property type="term" value="C:membrane"/>
    <property type="evidence" value="ECO:0007669"/>
    <property type="project" value="UniProtKB-SubCell"/>
</dbReference>
<sequence>MDQSHMHYIIDTFFLLFSSVLIIFMVPGFAMLEAGLVRSKNVSAVLTGNVMLYAITSFIFLLWGYNIMFGGSGFFLEGVIADGYSPYAYFLFQMAFVSKTVSIMSGGVSERIRIIPFMIFAVLMSGFIYPIVGNAIWGGGFLKEVHDLAGCTVIHSVGGWALLAGILVLGARRGRYSKEGQIRAIPASNIPLVTLGGMLLWIGWFGFNGGSAFHISSVEHADLVGLIIVNTNTAGLAGAIIAAMIVYVQYRKLDITMILNGALGGLVAITASADVVGLWEPIIIGAVGGTLVVFAIPLFDKFKIDDPVGALSVHLVNGIWGTIAVALFADFSLVTQLKGIALTGLFTFPISYIAFVIIKKVIGLRSDEEHEYVGLDLEECGLEAYPEFIKSKV</sequence>
<gene>
    <name evidence="5" type="ORF">FA584_07970</name>
</gene>
<organism evidence="5 6">
    <name type="scientific">Sulfurospirillum diekertiae</name>
    <dbReference type="NCBI Taxonomy" id="1854492"/>
    <lineage>
        <taxon>Bacteria</taxon>
        <taxon>Pseudomonadati</taxon>
        <taxon>Campylobacterota</taxon>
        <taxon>Epsilonproteobacteria</taxon>
        <taxon>Campylobacterales</taxon>
        <taxon>Sulfurospirillaceae</taxon>
        <taxon>Sulfurospirillum</taxon>
    </lineage>
</organism>
<keyword evidence="3" id="KW-1133">Transmembrane helix</keyword>
<dbReference type="InterPro" id="IPR024041">
    <property type="entry name" value="NH4_transpt_AmtB-like_dom"/>
</dbReference>
<dbReference type="GO" id="GO:0008519">
    <property type="term" value="F:ammonium channel activity"/>
    <property type="evidence" value="ECO:0007669"/>
    <property type="project" value="InterPro"/>
</dbReference>
<dbReference type="GO" id="GO:0097272">
    <property type="term" value="P:ammonium homeostasis"/>
    <property type="evidence" value="ECO:0007669"/>
    <property type="project" value="TreeGrafter"/>
</dbReference>
<evidence type="ECO:0000256" key="2">
    <source>
        <dbReference type="ARBA" id="ARBA00022692"/>
    </source>
</evidence>
<protein>
    <submittedName>
        <fullName evidence="5">Ammonium transporter</fullName>
    </submittedName>
</protein>
<evidence type="ECO:0000256" key="4">
    <source>
        <dbReference type="ARBA" id="ARBA00023136"/>
    </source>
</evidence>
<dbReference type="SUPFAM" id="SSF111352">
    <property type="entry name" value="Ammonium transporter"/>
    <property type="match status" value="1"/>
</dbReference>
<proteinExistence type="predicted"/>
<dbReference type="AlphaFoldDB" id="A0A6G9VT49"/>
<evidence type="ECO:0000313" key="6">
    <source>
        <dbReference type="Proteomes" id="UP000502831"/>
    </source>
</evidence>
<keyword evidence="4" id="KW-0472">Membrane</keyword>
<dbReference type="PANTHER" id="PTHR11730">
    <property type="entry name" value="AMMONIUM TRANSPORTER"/>
    <property type="match status" value="1"/>
</dbReference>
<evidence type="ECO:0000256" key="3">
    <source>
        <dbReference type="ARBA" id="ARBA00022989"/>
    </source>
</evidence>
<dbReference type="InterPro" id="IPR029020">
    <property type="entry name" value="Ammonium/urea_transptr"/>
</dbReference>
<reference evidence="5 6" key="1">
    <citation type="journal article" date="2017" name="Environ. Sci. Technol.">
        <title>Organohalide Respiration with Chlorinated Ethenes under Low pH Conditions.</title>
        <authorList>
            <person name="Yang Y."/>
            <person name="Capiro N.L."/>
            <person name="Marcet T.F."/>
            <person name="Yan J."/>
            <person name="Pennell K.D."/>
            <person name="Loffler F.E."/>
        </authorList>
    </citation>
    <scope>NUCLEOTIDE SEQUENCE [LARGE SCALE GENOMIC DNA]</scope>
    <source>
        <strain evidence="5 6">ACSDCE</strain>
    </source>
</reference>
<dbReference type="PANTHER" id="PTHR11730:SF62">
    <property type="entry name" value="AMMONIUM TRANSPORTER SLL1017-RELATED"/>
    <property type="match status" value="1"/>
</dbReference>
<evidence type="ECO:0000313" key="5">
    <source>
        <dbReference type="EMBL" id="QIR76143.1"/>
    </source>
</evidence>
<dbReference type="RefSeq" id="WP_167749953.1">
    <property type="nucleotide sequence ID" value="NZ_CP039734.2"/>
</dbReference>
<evidence type="ECO:0000256" key="1">
    <source>
        <dbReference type="ARBA" id="ARBA00004141"/>
    </source>
</evidence>
<name>A0A6G9VT49_9BACT</name>
<dbReference type="Pfam" id="PF00909">
    <property type="entry name" value="Ammonium_transp"/>
    <property type="match status" value="1"/>
</dbReference>
<keyword evidence="2" id="KW-0812">Transmembrane</keyword>
<dbReference type="EMBL" id="CP039734">
    <property type="protein sequence ID" value="QIR76143.1"/>
    <property type="molecule type" value="Genomic_DNA"/>
</dbReference>
<dbReference type="Proteomes" id="UP000502831">
    <property type="component" value="Chromosome"/>
</dbReference>
<accession>A0A6G9VT49</accession>
<comment type="subcellular location">
    <subcellularLocation>
        <location evidence="1">Membrane</location>
        <topology evidence="1">Multi-pass membrane protein</topology>
    </subcellularLocation>
</comment>
<dbReference type="Gene3D" id="1.10.3430.10">
    <property type="entry name" value="Ammonium transporter AmtB like domains"/>
    <property type="match status" value="1"/>
</dbReference>